<evidence type="ECO:0000313" key="31">
    <source>
        <dbReference type="Proteomes" id="UP000226257"/>
    </source>
</evidence>
<dbReference type="Proteomes" id="UP000464780">
    <property type="component" value="Chromosome"/>
</dbReference>
<reference evidence="7 38" key="12">
    <citation type="submission" date="2020-12" db="EMBL/GenBank/DDBJ databases">
        <title>Genome assembly for a thermostable protease producing Bacillus cereus MAKP1 strain isolated from chicken gut.</title>
        <authorList>
            <person name="Malaviya A."/>
        </authorList>
    </citation>
    <scope>NUCLEOTIDE SEQUENCE [LARGE SCALE GENOMIC DNA]</scope>
    <source>
        <strain evidence="7 38">MAKP1</strain>
    </source>
</reference>
<dbReference type="Proteomes" id="UP000219922">
    <property type="component" value="Unassembled WGS sequence"/>
</dbReference>
<keyword evidence="1" id="KW-0472">Membrane</keyword>
<name>A0A063CN49_BACCE</name>
<evidence type="ECO:0000313" key="18">
    <source>
        <dbReference type="EMBL" id="QHV44018.1"/>
    </source>
</evidence>
<evidence type="ECO:0000313" key="28">
    <source>
        <dbReference type="Proteomes" id="UP000220691"/>
    </source>
</evidence>
<reference evidence="20 32" key="9">
    <citation type="submission" date="2019-01" db="EMBL/GenBank/DDBJ databases">
        <title>Draft genome sequence of heavy metal resistant Bacillus cereus NWUAB01.</title>
        <authorList>
            <person name="Babalola O."/>
            <person name="Aremu B.R."/>
            <person name="Ayangbenro A.S."/>
        </authorList>
    </citation>
    <scope>NUCLEOTIDE SEQUENCE [LARGE SCALE GENOMIC DNA]</scope>
    <source>
        <strain evidence="20 32">NWUAB01</strain>
    </source>
</reference>
<evidence type="ECO:0000313" key="6">
    <source>
        <dbReference type="EMBL" id="KZD38637.1"/>
    </source>
</evidence>
<evidence type="ECO:0000313" key="30">
    <source>
        <dbReference type="Proteomes" id="UP000225135"/>
    </source>
</evidence>
<dbReference type="Proteomes" id="UP000220226">
    <property type="component" value="Unassembled WGS sequence"/>
</dbReference>
<reference evidence="21 33" key="8">
    <citation type="journal article" date="2019" name="Environ. Microbiol.">
        <title>An active ?-lactamase is a part of an orchestrated cell wall stress resistance network of Bacillus subtilis and related rhizosphere species.</title>
        <authorList>
            <person name="Bucher T."/>
            <person name="Keren-Paz A."/>
            <person name="Hausser J."/>
            <person name="Olender T."/>
            <person name="Cytryn E."/>
            <person name="Kolodkin-Gal I."/>
        </authorList>
    </citation>
    <scope>NUCLEOTIDE SEQUENCE [LARGE SCALE GENOMIC DNA]</scope>
    <source>
        <strain evidence="21 33">I32</strain>
    </source>
</reference>
<evidence type="ECO:0000313" key="23">
    <source>
        <dbReference type="Proteomes" id="UP000036243"/>
    </source>
</evidence>
<dbReference type="Proteomes" id="UP001163707">
    <property type="component" value="Chromosome"/>
</dbReference>
<evidence type="ECO:0000313" key="37">
    <source>
        <dbReference type="Proteomes" id="UP000477920"/>
    </source>
</evidence>
<evidence type="ECO:0000313" key="24">
    <source>
        <dbReference type="Proteomes" id="UP000076501"/>
    </source>
</evidence>
<evidence type="ECO:0000313" key="27">
    <source>
        <dbReference type="Proteomes" id="UP000220226"/>
    </source>
</evidence>
<dbReference type="EMBL" id="SZOH01000509">
    <property type="protein sequence ID" value="TKJ05398.1"/>
    <property type="molecule type" value="Genomic_DNA"/>
</dbReference>
<evidence type="ECO:0000313" key="19">
    <source>
        <dbReference type="EMBL" id="QRY14592.1"/>
    </source>
</evidence>
<dbReference type="EMBL" id="JYFW01000006">
    <property type="protein sequence ID" value="KMP22595.1"/>
    <property type="molecule type" value="Genomic_DNA"/>
</dbReference>
<dbReference type="EMBL" id="LJKA01000021">
    <property type="protein sequence ID" value="KZD38637.1"/>
    <property type="molecule type" value="Genomic_DNA"/>
</dbReference>
<dbReference type="Proteomes" id="UP000184161">
    <property type="component" value="Unassembled WGS sequence"/>
</dbReference>
<dbReference type="Proteomes" id="UP000663613">
    <property type="component" value="Chromosome"/>
</dbReference>
<evidence type="ECO:0000313" key="38">
    <source>
        <dbReference type="Proteomes" id="UP000613452"/>
    </source>
</evidence>
<reference evidence="19 39" key="13">
    <citation type="submission" date="2021-02" db="EMBL/GenBank/DDBJ databases">
        <title>Bacillus cereus VKM B-370.</title>
        <authorList>
            <person name="Kazantseva O.A."/>
            <person name="Piligrimova E.G."/>
            <person name="Buzikov R.M."/>
            <person name="Shadrin A.M."/>
        </authorList>
    </citation>
    <scope>NUCLEOTIDE SEQUENCE [LARGE SCALE GENOMIC DNA]</scope>
    <source>
        <strain evidence="19 39">VKM B-370</strain>
    </source>
</reference>
<dbReference type="EMBL" id="MLYK01000049">
    <property type="protein sequence ID" value="OJS94007.1"/>
    <property type="molecule type" value="Genomic_DNA"/>
</dbReference>
<evidence type="ECO:0000313" key="12">
    <source>
        <dbReference type="EMBL" id="PDZ98647.1"/>
    </source>
</evidence>
<evidence type="ECO:0000313" key="25">
    <source>
        <dbReference type="Proteomes" id="UP000184161"/>
    </source>
</evidence>
<reference evidence="9" key="14">
    <citation type="submission" date="2022-07" db="EMBL/GenBank/DDBJ databases">
        <title>Identification and characterization of Bacillus thuringiensis and other Bacillus cereus group isolates from spinach by whole genome sequencing.</title>
        <authorList>
            <person name="Zao X."/>
            <person name="Zervas A."/>
            <person name="Hendriks M."/>
            <person name="Rajkovic A."/>
            <person name="Van Overbeek L."/>
            <person name="Hendriksen N.B."/>
            <person name="Uyttendaele M."/>
        </authorList>
    </citation>
    <scope>NUCLEOTIDE SEQUENCE</scope>
    <source>
        <strain evidence="9">781001F-1</strain>
    </source>
</reference>
<reference evidence="26 27" key="4">
    <citation type="submission" date="2017-09" db="EMBL/GenBank/DDBJ databases">
        <title>Large-scale bioinformatics analysis of Bacillus genomes uncovers conserved roles of natural products in bacterial physiology.</title>
        <authorList>
            <consortium name="Agbiome Team Llc"/>
            <person name="Bleich R.M."/>
            <person name="Grubbs K.J."/>
            <person name="Santa Maria K.C."/>
            <person name="Allen S.E."/>
            <person name="Farag S."/>
            <person name="Shank E.A."/>
            <person name="Bowers A."/>
        </authorList>
    </citation>
    <scope>NUCLEOTIDE SEQUENCE [LARGE SCALE GENOMIC DNA]</scope>
    <source>
        <strain evidence="14 27">AFS025165</strain>
        <strain evidence="17 30">AFS029792</strain>
        <strain evidence="16 29">AFS049141</strain>
        <strain evidence="15 31">AFS060282</strain>
        <strain evidence="12 26">AFS092789</strain>
    </source>
</reference>
<feature type="transmembrane region" description="Helical" evidence="1">
    <location>
        <begin position="12"/>
        <end position="34"/>
    </location>
</feature>
<evidence type="ECO:0000313" key="10">
    <source>
        <dbReference type="EMBL" id="MDN4876507.1"/>
    </source>
</evidence>
<reference evidence="6 24" key="2">
    <citation type="submission" date="2015-09" db="EMBL/GenBank/DDBJ databases">
        <title>Bacillus cereus food isolates.</title>
        <authorList>
            <person name="Boekhorst J."/>
        </authorList>
    </citation>
    <scope>NUCLEOTIDE SEQUENCE [LARGE SCALE GENOMIC DNA]</scope>
    <source>
        <strain evidence="6 24">B4082</strain>
    </source>
</reference>
<dbReference type="OMA" id="CEDNAGN"/>
<reference evidence="8" key="11">
    <citation type="submission" date="2020-08" db="EMBL/GenBank/DDBJ databases">
        <title>Fungal Genomes of the International Space Station.</title>
        <authorList>
            <person name="Seuylemezian A."/>
            <person name="Singh N.K."/>
            <person name="Wood J."/>
            <person name="Venkateswaran K."/>
        </authorList>
    </citation>
    <scope>NUCLEOTIDE SEQUENCE</scope>
    <source>
        <strain evidence="8">I2-B2</strain>
    </source>
</reference>
<dbReference type="EMBL" id="WBPB01000007">
    <property type="protein sequence ID" value="KAB2501294.1"/>
    <property type="molecule type" value="Genomic_DNA"/>
</dbReference>
<dbReference type="Proteomes" id="UP000076501">
    <property type="component" value="Unassembled WGS sequence"/>
</dbReference>
<organism evidence="6 24">
    <name type="scientific">Bacillus cereus</name>
    <dbReference type="NCBI Taxonomy" id="1396"/>
    <lineage>
        <taxon>Bacteria</taxon>
        <taxon>Bacillati</taxon>
        <taxon>Bacillota</taxon>
        <taxon>Bacilli</taxon>
        <taxon>Bacillales</taxon>
        <taxon>Bacillaceae</taxon>
        <taxon>Bacillus</taxon>
        <taxon>Bacillus cereus group</taxon>
    </lineage>
</organism>
<evidence type="ECO:0000313" key="5">
    <source>
        <dbReference type="EMBL" id="KMP22595.1"/>
    </source>
</evidence>
<dbReference type="Proteomes" id="UP000223834">
    <property type="component" value="Unassembled WGS sequence"/>
</dbReference>
<reference evidence="35 37" key="10">
    <citation type="submission" date="2019-10" db="EMBL/GenBank/DDBJ databases">
        <title>Bacillus from the desert of Cuatro Cinegas, Coahuila.</title>
        <authorList>
            <person name="Olmedo-Alvarez G."/>
            <person name="Saldana S."/>
            <person name="Barcelo D."/>
        </authorList>
    </citation>
    <scope>NUCLEOTIDE SEQUENCE [LARGE SCALE GENOMIC DNA]</scope>
    <source>
        <strain evidence="4 37">CH101a_3T</strain>
        <strain evidence="3 35">CH316_11T</strain>
    </source>
</reference>
<dbReference type="AlphaFoldDB" id="A0A063CN49"/>
<dbReference type="EMBL" id="NUUR01000002">
    <property type="protein sequence ID" value="PHG84332.1"/>
    <property type="molecule type" value="Genomic_DNA"/>
</dbReference>
<accession>A0A063CN49</accession>
<evidence type="ECO:0000313" key="4">
    <source>
        <dbReference type="EMBL" id="KAB2501294.1"/>
    </source>
</evidence>
<dbReference type="Proteomes" id="UP000613452">
    <property type="component" value="Unassembled WGS sequence"/>
</dbReference>
<dbReference type="EMBL" id="NTQT01000017">
    <property type="protein sequence ID" value="PFC74216.1"/>
    <property type="molecule type" value="Genomic_DNA"/>
</dbReference>
<reference evidence="22" key="15">
    <citation type="submission" date="2023-02" db="EMBL/GenBank/DDBJ databases">
        <title>Complete Genome Sequence of Bacillus cereus sensu lato isolate BC38B from pepper closely related to the Bacillus anthracis clade.</title>
        <authorList>
            <person name="Abdelli M."/>
            <person name="Cerar Kisek T."/>
            <person name="Falaise C."/>
            <person name="Cumont A."/>
            <person name="Giraud M."/>
            <person name="Chatoux J."/>
            <person name="Rogee S."/>
            <person name="Dadvisard M."/>
            <person name="Larigauderie G."/>
            <person name="Raynaud F."/>
            <person name="Godic Torkar K."/>
            <person name="Ramisse V."/>
        </authorList>
    </citation>
    <scope>NUCLEOTIDE SEQUENCE</scope>
    <source>
        <strain evidence="22">BC38B</strain>
    </source>
</reference>
<dbReference type="EMBL" id="JAUIQW010000001">
    <property type="protein sequence ID" value="MDN4876507.1"/>
    <property type="molecule type" value="Genomic_DNA"/>
</dbReference>
<reference evidence="10" key="16">
    <citation type="submission" date="2023-07" db="EMBL/GenBank/DDBJ databases">
        <title>Complete genome sequence of Bacillus cereus SRCM126073 isolated from soil.</title>
        <authorList>
            <person name="Yang H.-G."/>
            <person name="Ryu M.-S."/>
            <person name="Ha G.-S."/>
            <person name="Yang H.-J."/>
            <person name="Jeong D.-Y."/>
        </authorList>
    </citation>
    <scope>NUCLEOTIDE SEQUENCE</scope>
    <source>
        <strain evidence="10">SRCM126073</strain>
    </source>
</reference>
<dbReference type="Proteomes" id="UP000225135">
    <property type="component" value="Unassembled WGS sequence"/>
</dbReference>
<reference evidence="13 28" key="5">
    <citation type="submission" date="2017-09" db="EMBL/GenBank/DDBJ databases">
        <title>Large-scale bioinformatics analysis of Bacillus genomes uncovers conserved roles of natural products in bacterial physiology.</title>
        <authorList>
            <consortium name="Agbiome Team Llc"/>
            <person name="Bleich R.M."/>
            <person name="Kirk G.J."/>
            <person name="Santa Maria K.C."/>
            <person name="Allen S.E."/>
            <person name="Farag S."/>
            <person name="Shank E.A."/>
            <person name="Bowers A."/>
        </authorList>
    </citation>
    <scope>NUCLEOTIDE SEQUENCE [LARGE SCALE GENOMIC DNA]</scope>
    <source>
        <strain evidence="13 28">AFS027647</strain>
    </source>
</reference>
<evidence type="ECO:0000313" key="8">
    <source>
        <dbReference type="EMBL" id="MBY0037917.1"/>
    </source>
</evidence>
<dbReference type="Proteomes" id="UP000036243">
    <property type="component" value="Unassembled WGS sequence"/>
</dbReference>
<gene>
    <name evidence="6" type="ORF">B4082_1714</name>
    <name evidence="11" type="ORF">BKK64_20025</name>
    <name evidence="18" type="ORF">C1N66_13155</name>
    <name evidence="14" type="ORF">CN290_13575</name>
    <name evidence="13" type="ORF">CN553_15350</name>
    <name evidence="16" type="ORF">CN980_11515</name>
    <name evidence="17" type="ORF">COI69_00105</name>
    <name evidence="15" type="ORF">COK98_23170</name>
    <name evidence="12" type="ORF">CON36_11825</name>
    <name evidence="20" type="ORF">DR116_0025765</name>
    <name evidence="2" type="ORF">DX932_09575</name>
    <name evidence="4" type="ORF">F8158_04800</name>
    <name evidence="3" type="ORF">F8165_05765</name>
    <name evidence="21" type="ORF">FC695_08930</name>
    <name evidence="8" type="ORF">H7U08_15400</name>
    <name evidence="7" type="ORF">JCR31_02255</name>
    <name evidence="19" type="ORF">JTF64_21760</name>
    <name evidence="9" type="ORF">NPM19_09865</name>
    <name evidence="22" type="ORF">OK229_07700</name>
    <name evidence="10" type="ORF">QYM23_27275</name>
    <name evidence="5" type="ORF">TQ94_00595</name>
</gene>
<dbReference type="Proteomes" id="UP000226257">
    <property type="component" value="Unassembled WGS sequence"/>
</dbReference>
<dbReference type="EMBL" id="QNGD03000015">
    <property type="protein sequence ID" value="RWQ70929.1"/>
    <property type="molecule type" value="Genomic_DNA"/>
</dbReference>
<dbReference type="Proteomes" id="UP000477920">
    <property type="component" value="Unassembled WGS sequence"/>
</dbReference>
<keyword evidence="1" id="KW-0812">Transmembrane</keyword>
<dbReference type="EMBL" id="JANHEB010000009">
    <property type="protein sequence ID" value="MCQ6284969.1"/>
    <property type="molecule type" value="Genomic_DNA"/>
</dbReference>
<dbReference type="Proteomes" id="UP000308444">
    <property type="component" value="Unassembled WGS sequence"/>
</dbReference>
<dbReference type="Proteomes" id="UP001175137">
    <property type="component" value="Unassembled WGS sequence"/>
</dbReference>
<evidence type="ECO:0000313" key="3">
    <source>
        <dbReference type="EMBL" id="KAB2452991.1"/>
    </source>
</evidence>
<evidence type="ECO:0000313" key="20">
    <source>
        <dbReference type="EMBL" id="RWQ70929.1"/>
    </source>
</evidence>
<proteinExistence type="predicted"/>
<reference evidence="5 23" key="1">
    <citation type="submission" date="2015-02" db="EMBL/GenBank/DDBJ databases">
        <title>Evolution of B. cereus sensu lato: Distribution, horizontal transfer and duplication of chromosomal virulence genes.</title>
        <authorList>
            <person name="Boehm M.-E."/>
            <person name="Huptas C."/>
            <person name="Krey V.M."/>
            <person name="Scherer S."/>
        </authorList>
    </citation>
    <scope>NUCLEOTIDE SEQUENCE [LARGE SCALE GENOMIC DNA]</scope>
    <source>
        <strain evidence="5 23">#17</strain>
    </source>
</reference>
<evidence type="ECO:0000313" key="35">
    <source>
        <dbReference type="Proteomes" id="UP000461739"/>
    </source>
</evidence>
<dbReference type="EMBL" id="CP109872">
    <property type="protein sequence ID" value="UYW70747.1"/>
    <property type="molecule type" value="Genomic_DNA"/>
</dbReference>
<dbReference type="EMBL" id="CP070339">
    <property type="protein sequence ID" value="QRY14592.1"/>
    <property type="molecule type" value="Genomic_DNA"/>
</dbReference>
<dbReference type="EMBL" id="JACLPZ010000015">
    <property type="protein sequence ID" value="MBY0037917.1"/>
    <property type="molecule type" value="Genomic_DNA"/>
</dbReference>
<dbReference type="EMBL" id="NVMX01000014">
    <property type="protein sequence ID" value="PDZ98647.1"/>
    <property type="molecule type" value="Genomic_DNA"/>
</dbReference>
<dbReference type="Proteomes" id="UP000323321">
    <property type="component" value="Unassembled WGS sequence"/>
</dbReference>
<evidence type="ECO:0000313" key="33">
    <source>
        <dbReference type="Proteomes" id="UP000308444"/>
    </source>
</evidence>
<dbReference type="Proteomes" id="UP001204643">
    <property type="component" value="Unassembled WGS sequence"/>
</dbReference>
<evidence type="ECO:0000313" key="2">
    <source>
        <dbReference type="EMBL" id="KAA6470090.1"/>
    </source>
</evidence>
<dbReference type="PATRIC" id="fig|1396.419.peg.1817"/>
<evidence type="ECO:0000313" key="11">
    <source>
        <dbReference type="EMBL" id="OJS94007.1"/>
    </source>
</evidence>
<dbReference type="EMBL" id="CP028009">
    <property type="protein sequence ID" value="QHV44018.1"/>
    <property type="molecule type" value="Genomic_DNA"/>
</dbReference>
<evidence type="ECO:0000313" key="7">
    <source>
        <dbReference type="EMBL" id="MBK1606743.1"/>
    </source>
</evidence>
<keyword evidence="1" id="KW-1133">Transmembrane helix</keyword>
<evidence type="ECO:0000313" key="16">
    <source>
        <dbReference type="EMBL" id="PGO77565.1"/>
    </source>
</evidence>
<reference evidence="2 34" key="7">
    <citation type="submission" date="2018-08" db="EMBL/GenBank/DDBJ databases">
        <title>Bacillus phenotypic plasticity.</title>
        <authorList>
            <person name="Hurtado E."/>
        </authorList>
    </citation>
    <scope>NUCLEOTIDE SEQUENCE [LARGE SCALE GENOMIC DNA]</scope>
    <source>
        <strain evidence="2 34">111b</strain>
    </source>
</reference>
<dbReference type="GeneID" id="93006063"/>
<dbReference type="Proteomes" id="UP001197806">
    <property type="component" value="Unassembled WGS sequence"/>
</dbReference>
<sequence length="94" mass="10789">MEFLLQDAILYISFVTTALCLLEVFFLANVSRFVRQQASSGRQRAFALVDTCEDSAGNVPLFSIFYKYGMIRSVRRQESSEENDEVGPYTPMFR</sequence>
<evidence type="ECO:0000313" key="13">
    <source>
        <dbReference type="EMBL" id="PEN96160.1"/>
    </source>
</evidence>
<evidence type="ECO:0000313" key="36">
    <source>
        <dbReference type="Proteomes" id="UP000464780"/>
    </source>
</evidence>
<evidence type="ECO:0000313" key="39">
    <source>
        <dbReference type="Proteomes" id="UP000663613"/>
    </source>
</evidence>
<evidence type="ECO:0000256" key="1">
    <source>
        <dbReference type="SAM" id="Phobius"/>
    </source>
</evidence>
<dbReference type="RefSeq" id="WP_000394930.1">
    <property type="nucleotide sequence ID" value="NZ_AP022877.1"/>
</dbReference>
<evidence type="ECO:0000313" key="22">
    <source>
        <dbReference type="EMBL" id="UYW70747.1"/>
    </source>
</evidence>
<dbReference type="Proteomes" id="UP000461739">
    <property type="component" value="Unassembled WGS sequence"/>
</dbReference>
<dbReference type="EMBL" id="WBPI01000003">
    <property type="protein sequence ID" value="KAB2452991.1"/>
    <property type="molecule type" value="Genomic_DNA"/>
</dbReference>
<dbReference type="Proteomes" id="UP000220691">
    <property type="component" value="Unassembled WGS sequence"/>
</dbReference>
<reference evidence="18 36" key="6">
    <citation type="submission" date="2018-03" db="EMBL/GenBank/DDBJ databases">
        <title>The complete genome of bacterial strain SGAir0260.</title>
        <authorList>
            <person name="Schuster S.C."/>
        </authorList>
    </citation>
    <scope>NUCLEOTIDE SEQUENCE [LARGE SCALE GENOMIC DNA]</scope>
    <source>
        <strain evidence="18 36">SGAir0260</strain>
    </source>
</reference>
<dbReference type="EMBL" id="NUAN01000091">
    <property type="protein sequence ID" value="PEN96160.1"/>
    <property type="molecule type" value="Genomic_DNA"/>
</dbReference>
<evidence type="ECO:0000313" key="17">
    <source>
        <dbReference type="EMBL" id="PHG84332.1"/>
    </source>
</evidence>
<dbReference type="Proteomes" id="UP000253597">
    <property type="component" value="Unassembled WGS sequence"/>
</dbReference>
<evidence type="ECO:0000313" key="34">
    <source>
        <dbReference type="Proteomes" id="UP000323321"/>
    </source>
</evidence>
<dbReference type="EMBL" id="QSMZ01000006">
    <property type="protein sequence ID" value="KAA6470090.1"/>
    <property type="molecule type" value="Genomic_DNA"/>
</dbReference>
<reference evidence="11 25" key="3">
    <citation type="submission" date="2016-10" db="EMBL/GenBank/DDBJ databases">
        <title>Draft Genome Sequence of one Bacillus cereus strain isolated from pooled breast milk.</title>
        <authorList>
            <person name="Woudstra C."/>
            <person name="Chamoin A."/>
            <person name="Gentil S."/>
            <person name="Rambeloson T."/>
            <person name="Delannoye S."/>
            <person name="Heinnekine J.A."/>
            <person name="Herbin S."/>
            <person name="Fach P."/>
        </authorList>
    </citation>
    <scope>NUCLEOTIDE SEQUENCE [LARGE SCALE GENOMIC DNA]</scope>
    <source>
        <strain evidence="11 25">16SBCL1279</strain>
    </source>
</reference>
<evidence type="ECO:0000313" key="29">
    <source>
        <dbReference type="Proteomes" id="UP000223834"/>
    </source>
</evidence>
<evidence type="ECO:0000313" key="26">
    <source>
        <dbReference type="Proteomes" id="UP000219922"/>
    </source>
</evidence>
<protein>
    <submittedName>
        <fullName evidence="6">Uncharacterized protein</fullName>
    </submittedName>
</protein>
<evidence type="ECO:0000313" key="15">
    <source>
        <dbReference type="EMBL" id="PFV03673.1"/>
    </source>
</evidence>
<evidence type="ECO:0000313" key="21">
    <source>
        <dbReference type="EMBL" id="TKJ05398.1"/>
    </source>
</evidence>
<evidence type="ECO:0000313" key="9">
    <source>
        <dbReference type="EMBL" id="MCQ6284969.1"/>
    </source>
</evidence>
<evidence type="ECO:0000313" key="14">
    <source>
        <dbReference type="EMBL" id="PFC74216.1"/>
    </source>
</evidence>
<dbReference type="EMBL" id="NVDQ01000032">
    <property type="protein sequence ID" value="PFV03673.1"/>
    <property type="molecule type" value="Genomic_DNA"/>
</dbReference>
<evidence type="ECO:0000313" key="32">
    <source>
        <dbReference type="Proteomes" id="UP000253597"/>
    </source>
</evidence>
<dbReference type="EMBL" id="NUIQ01000104">
    <property type="protein sequence ID" value="PGO77565.1"/>
    <property type="molecule type" value="Genomic_DNA"/>
</dbReference>
<dbReference type="EMBL" id="JAEFBZ010000001">
    <property type="protein sequence ID" value="MBK1606743.1"/>
    <property type="molecule type" value="Genomic_DNA"/>
</dbReference>
<dbReference type="KEGG" id="bcef:BcrFT9_04015"/>